<dbReference type="AlphaFoldDB" id="A0A4Y7Q6M8"/>
<dbReference type="Proteomes" id="UP000294933">
    <property type="component" value="Unassembled WGS sequence"/>
</dbReference>
<evidence type="ECO:0000256" key="1">
    <source>
        <dbReference type="SAM" id="MobiDB-lite"/>
    </source>
</evidence>
<protein>
    <submittedName>
        <fullName evidence="2">Uncharacterized protein</fullName>
    </submittedName>
</protein>
<proteinExistence type="predicted"/>
<reference evidence="2 3" key="1">
    <citation type="submission" date="2018-06" db="EMBL/GenBank/DDBJ databases">
        <title>A transcriptomic atlas of mushroom development highlights an independent origin of complex multicellularity.</title>
        <authorList>
            <consortium name="DOE Joint Genome Institute"/>
            <person name="Krizsan K."/>
            <person name="Almasi E."/>
            <person name="Merenyi Z."/>
            <person name="Sahu N."/>
            <person name="Viragh M."/>
            <person name="Koszo T."/>
            <person name="Mondo S."/>
            <person name="Kiss B."/>
            <person name="Balint B."/>
            <person name="Kues U."/>
            <person name="Barry K."/>
            <person name="Hegedus J.C."/>
            <person name="Henrissat B."/>
            <person name="Johnson J."/>
            <person name="Lipzen A."/>
            <person name="Ohm R."/>
            <person name="Nagy I."/>
            <person name="Pangilinan J."/>
            <person name="Yan J."/>
            <person name="Xiong Y."/>
            <person name="Grigoriev I.V."/>
            <person name="Hibbett D.S."/>
            <person name="Nagy L.G."/>
        </authorList>
    </citation>
    <scope>NUCLEOTIDE SEQUENCE [LARGE SCALE GENOMIC DNA]</scope>
    <source>
        <strain evidence="2 3">SZMC22713</strain>
    </source>
</reference>
<feature type="region of interest" description="Disordered" evidence="1">
    <location>
        <begin position="1"/>
        <end position="23"/>
    </location>
</feature>
<keyword evidence="3" id="KW-1185">Reference proteome</keyword>
<dbReference type="OrthoDB" id="3270019at2759"/>
<dbReference type="EMBL" id="ML170172">
    <property type="protein sequence ID" value="TDL22981.1"/>
    <property type="molecule type" value="Genomic_DNA"/>
</dbReference>
<sequence length="924" mass="103757">MDKQASAKQPVATRTGETTSTGKRVYINTDQFSENDHVHMDRLILRENPGPETPRPSHLLIDLSRAIRQLRKDLNPSDPSQLLDDNPWLADELTAAWKRKNFKSIRKLAILWPSLPTENEPSGSLTTGVYEVDATRKAWECEFKGESHKLLHRAISEMNLQRTGKTYANFVPIVQSSGMGKSRAVDELGKLVFSVPFNLRNTDNGFPLPDVNVLPFFKVRPDETYDALRDRFLCFFGVLFDDVGKKVPNLTSPGPSISSEEIAQKWHGFMNTAGNRKTLYKEVVDESDKQWMELGKLDSTKRSKKAIEKAEKAGLSLLQLLQRISTPFPENLQKYTKSAKKRGDVLLVLSFDETHVMVDDRLTDDIRTGYHALCGALSELYQLDIFSVFLSTNSSLSKYSPKKSAHWSLRVRDGPLDPIQVPFVELGFDQWKERFIAEEGQHTLEDVCEVSFMVRFGRFLWWTRWENGNTVVRNDMINFAIAKLQGGSSEAGTDAKMAALSIRLLLEFEPTRLEAAELQNRMVAGHMRVAYAIPKHRDYMRSGAPSEPILAEAAARILQGEPLYKHIRGFMHNGLISKGERGELVARILLTSAHDAALDAMGPVGNEKVFSRPIPVVTFLKALFADQYIELILNCRPDNDPNGPTLQEAFKYSYFNFTHFGKAYDEGCTSDMMACWCLHRGLALVGHNDQKDLDLLLAILHDISQPISQRNSTVAVLQIKDSLTIKGSSKVDIDAKELGFFQGDGPSRPYLNISMQLGARSRYEKNLPIRRSAKNFEKAAKEGFPANWKPETQVGQPSTPAKVTVGGGRTSKGTRSEPARVNDKHPRYTIRAVGCSPNVYKVVGEKSVFSELLASGGLLEEHGRQERPFLEKVLGLKPFWTSTPLSLHWGKRIVENEAGDNFELRGVADEEDCIYVGLPKEDDN</sequence>
<gene>
    <name evidence="2" type="ORF">BD410DRAFT_828046</name>
</gene>
<accession>A0A4Y7Q6M8</accession>
<evidence type="ECO:0000313" key="3">
    <source>
        <dbReference type="Proteomes" id="UP000294933"/>
    </source>
</evidence>
<dbReference type="STRING" id="50990.A0A4Y7Q6M8"/>
<feature type="region of interest" description="Disordered" evidence="1">
    <location>
        <begin position="787"/>
        <end position="821"/>
    </location>
</feature>
<dbReference type="PANTHER" id="PTHR33266">
    <property type="entry name" value="CHROMOSOME 15, WHOLE GENOME SHOTGUN SEQUENCE"/>
    <property type="match status" value="1"/>
</dbReference>
<organism evidence="2 3">
    <name type="scientific">Rickenella mellea</name>
    <dbReference type="NCBI Taxonomy" id="50990"/>
    <lineage>
        <taxon>Eukaryota</taxon>
        <taxon>Fungi</taxon>
        <taxon>Dikarya</taxon>
        <taxon>Basidiomycota</taxon>
        <taxon>Agaricomycotina</taxon>
        <taxon>Agaricomycetes</taxon>
        <taxon>Hymenochaetales</taxon>
        <taxon>Rickenellaceae</taxon>
        <taxon>Rickenella</taxon>
    </lineage>
</organism>
<dbReference type="VEuPathDB" id="FungiDB:BD410DRAFT_828046"/>
<dbReference type="PANTHER" id="PTHR33266:SF1">
    <property type="entry name" value="F-BOX DOMAIN-CONTAINING PROTEIN"/>
    <property type="match status" value="1"/>
</dbReference>
<evidence type="ECO:0000313" key="2">
    <source>
        <dbReference type="EMBL" id="TDL22981.1"/>
    </source>
</evidence>
<name>A0A4Y7Q6M8_9AGAM</name>